<proteinExistence type="predicted"/>
<evidence type="ECO:0000313" key="2">
    <source>
        <dbReference type="Proteomes" id="UP000236630"/>
    </source>
</evidence>
<organism evidence="1 2">
    <name type="scientific">Citrus unshiu</name>
    <name type="common">Satsuma mandarin</name>
    <name type="synonym">Citrus nobilis var. unshiu</name>
    <dbReference type="NCBI Taxonomy" id="55188"/>
    <lineage>
        <taxon>Eukaryota</taxon>
        <taxon>Viridiplantae</taxon>
        <taxon>Streptophyta</taxon>
        <taxon>Embryophyta</taxon>
        <taxon>Tracheophyta</taxon>
        <taxon>Spermatophyta</taxon>
        <taxon>Magnoliopsida</taxon>
        <taxon>eudicotyledons</taxon>
        <taxon>Gunneridae</taxon>
        <taxon>Pentapetalae</taxon>
        <taxon>rosids</taxon>
        <taxon>malvids</taxon>
        <taxon>Sapindales</taxon>
        <taxon>Rutaceae</taxon>
        <taxon>Aurantioideae</taxon>
        <taxon>Citrus</taxon>
    </lineage>
</organism>
<reference evidence="1 2" key="1">
    <citation type="journal article" date="2017" name="Front. Genet.">
        <title>Draft sequencing of the heterozygous diploid genome of Satsuma (Citrus unshiu Marc.) using a hybrid assembly approach.</title>
        <authorList>
            <person name="Shimizu T."/>
            <person name="Tanizawa Y."/>
            <person name="Mochizuki T."/>
            <person name="Nagasaki H."/>
            <person name="Yoshioka T."/>
            <person name="Toyoda A."/>
            <person name="Fujiyama A."/>
            <person name="Kaminuma E."/>
            <person name="Nakamura Y."/>
        </authorList>
    </citation>
    <scope>NUCLEOTIDE SEQUENCE [LARGE SCALE GENOMIC DNA]</scope>
    <source>
        <strain evidence="2">cv. Miyagawa wase</strain>
    </source>
</reference>
<dbReference type="EMBL" id="BDQV01000109">
    <property type="protein sequence ID" value="GAY54769.1"/>
    <property type="molecule type" value="Genomic_DNA"/>
</dbReference>
<keyword evidence="2" id="KW-1185">Reference proteome</keyword>
<protein>
    <submittedName>
        <fullName evidence="1">Uncharacterized protein</fullName>
    </submittedName>
</protein>
<sequence>MALRYAGLPCPRVCSDPPSLNLLYFFLLALTSNRSSRSNRVRYLSMCAHCFSSFGTRGSRGTSNSSIDTELGLWGTSSTSCITASTSIGPIFFFLED</sequence>
<evidence type="ECO:0000313" key="1">
    <source>
        <dbReference type="EMBL" id="GAY54769.1"/>
    </source>
</evidence>
<gene>
    <name evidence="1" type="ORF">CUMW_159260</name>
</gene>
<accession>A0A2H5PQY7</accession>
<name>A0A2H5PQY7_CITUN</name>
<dbReference type="Proteomes" id="UP000236630">
    <property type="component" value="Unassembled WGS sequence"/>
</dbReference>
<dbReference type="AlphaFoldDB" id="A0A2H5PQY7"/>
<comment type="caution">
    <text evidence="1">The sequence shown here is derived from an EMBL/GenBank/DDBJ whole genome shotgun (WGS) entry which is preliminary data.</text>
</comment>